<dbReference type="EC" id="5.4.99.25" evidence="3"/>
<dbReference type="GO" id="GO:0160148">
    <property type="term" value="F:tRNA pseudouridine(55) synthase activity"/>
    <property type="evidence" value="ECO:0007669"/>
    <property type="project" value="UniProtKB-EC"/>
</dbReference>
<evidence type="ECO:0000259" key="6">
    <source>
        <dbReference type="Pfam" id="PF01509"/>
    </source>
</evidence>
<dbReference type="SUPFAM" id="SSF55120">
    <property type="entry name" value="Pseudouridine synthase"/>
    <property type="match status" value="1"/>
</dbReference>
<sequence length="301" mass="34621">MNSTIRRDEFGRVFGILTVHKPVGVTTHDLVNIFKKIFPNQKIGHTGTLDPLAEGIVLLLLGKSTRLSSELSKKNKTYEFGIAFGIESPTLDLEGRISFCAEDPKLDEATVKEKLELFPSMYTQTVPLFSSIKVNGNKLYKLARISKNCVIVRKNSFETLRIFDKNEGYREINLPSRTVQIFNKEFLSFGQTNLRKLVNSLTFSEKILDDETIDQLNEREKQEFYNQITYLRNHAEKKLESLKTALLNLKLDIDRQVYTTHLRAEVSSGFYVRKFAEDFAESIQPGYKSITFSIKRLNIIF</sequence>
<evidence type="ECO:0000256" key="4">
    <source>
        <dbReference type="ARBA" id="ARBA00022694"/>
    </source>
</evidence>
<dbReference type="InterPro" id="IPR020103">
    <property type="entry name" value="PsdUridine_synth_cat_dom_sf"/>
</dbReference>
<evidence type="ECO:0000313" key="7">
    <source>
        <dbReference type="EMBL" id="RMD77316.1"/>
    </source>
</evidence>
<keyword evidence="5" id="KW-0413">Isomerase</keyword>
<organism evidence="7 8">
    <name type="scientific">Candidatus Dojkabacteria bacterium</name>
    <dbReference type="NCBI Taxonomy" id="2099670"/>
    <lineage>
        <taxon>Bacteria</taxon>
        <taxon>Candidatus Dojkabacteria</taxon>
    </lineage>
</organism>
<dbReference type="PANTHER" id="PTHR13767:SF2">
    <property type="entry name" value="PSEUDOURIDYLATE SYNTHASE TRUB1"/>
    <property type="match status" value="1"/>
</dbReference>
<evidence type="ECO:0000256" key="3">
    <source>
        <dbReference type="ARBA" id="ARBA00012787"/>
    </source>
</evidence>
<dbReference type="GO" id="GO:0006400">
    <property type="term" value="P:tRNA modification"/>
    <property type="evidence" value="ECO:0007669"/>
    <property type="project" value="TreeGrafter"/>
</dbReference>
<comment type="similarity">
    <text evidence="2">Belongs to the pseudouridine synthase TruB family. Type 1 subfamily.</text>
</comment>
<dbReference type="Gene3D" id="3.30.2350.10">
    <property type="entry name" value="Pseudouridine synthase"/>
    <property type="match status" value="1"/>
</dbReference>
<proteinExistence type="inferred from homology"/>
<dbReference type="Proteomes" id="UP000269410">
    <property type="component" value="Unassembled WGS sequence"/>
</dbReference>
<dbReference type="InterPro" id="IPR002501">
    <property type="entry name" value="PsdUridine_synth_N"/>
</dbReference>
<evidence type="ECO:0000256" key="1">
    <source>
        <dbReference type="ARBA" id="ARBA00000385"/>
    </source>
</evidence>
<dbReference type="EMBL" id="RFKV01000045">
    <property type="protein sequence ID" value="RMD77316.1"/>
    <property type="molecule type" value="Genomic_DNA"/>
</dbReference>
<dbReference type="GO" id="GO:0003723">
    <property type="term" value="F:RNA binding"/>
    <property type="evidence" value="ECO:0007669"/>
    <property type="project" value="InterPro"/>
</dbReference>
<name>A0A3M0Z1H0_9BACT</name>
<keyword evidence="4" id="KW-0819">tRNA processing</keyword>
<gene>
    <name evidence="7" type="ORF">D6810_01350</name>
</gene>
<dbReference type="GO" id="GO:1990481">
    <property type="term" value="P:mRNA pseudouridine synthesis"/>
    <property type="evidence" value="ECO:0007669"/>
    <property type="project" value="TreeGrafter"/>
</dbReference>
<accession>A0A3M0Z1H0</accession>
<dbReference type="AlphaFoldDB" id="A0A3M0Z1H0"/>
<evidence type="ECO:0000313" key="8">
    <source>
        <dbReference type="Proteomes" id="UP000269410"/>
    </source>
</evidence>
<comment type="catalytic activity">
    <reaction evidence="1">
        <text>uridine(55) in tRNA = pseudouridine(55) in tRNA</text>
        <dbReference type="Rhea" id="RHEA:42532"/>
        <dbReference type="Rhea" id="RHEA-COMP:10101"/>
        <dbReference type="Rhea" id="RHEA-COMP:10102"/>
        <dbReference type="ChEBI" id="CHEBI:65314"/>
        <dbReference type="ChEBI" id="CHEBI:65315"/>
        <dbReference type="EC" id="5.4.99.25"/>
    </reaction>
</comment>
<evidence type="ECO:0000256" key="5">
    <source>
        <dbReference type="ARBA" id="ARBA00023235"/>
    </source>
</evidence>
<feature type="domain" description="Pseudouridine synthase II N-terminal" evidence="6">
    <location>
        <begin position="35"/>
        <end position="149"/>
    </location>
</feature>
<protein>
    <recommendedName>
        <fullName evidence="3">tRNA pseudouridine(55) synthase</fullName>
        <ecNumber evidence="3">5.4.99.25</ecNumber>
    </recommendedName>
</protein>
<reference evidence="7 8" key="1">
    <citation type="submission" date="2018-10" db="EMBL/GenBank/DDBJ databases">
        <title>Thermophilic Lithotrophy and Phototrophy in an Intertidal, Iron-rich, Geothermal Spring.</title>
        <authorList>
            <person name="Ward L.M."/>
            <person name="Idei A."/>
            <person name="Nakagawa M."/>
            <person name="Ueno Y."/>
            <person name="Fischer W."/>
            <person name="Mcglynn S.E."/>
        </authorList>
    </citation>
    <scope>NUCLEOTIDE SEQUENCE [LARGE SCALE GENOMIC DNA]</scope>
    <source>
        <strain evidence="7">J137</strain>
    </source>
</reference>
<comment type="caution">
    <text evidence="7">The sequence shown here is derived from an EMBL/GenBank/DDBJ whole genome shotgun (WGS) entry which is preliminary data.</text>
</comment>
<evidence type="ECO:0000256" key="2">
    <source>
        <dbReference type="ARBA" id="ARBA00005642"/>
    </source>
</evidence>
<dbReference type="InterPro" id="IPR014780">
    <property type="entry name" value="tRNA_psdUridine_synth_TruB"/>
</dbReference>
<dbReference type="Pfam" id="PF01509">
    <property type="entry name" value="TruB_N"/>
    <property type="match status" value="1"/>
</dbReference>
<dbReference type="PANTHER" id="PTHR13767">
    <property type="entry name" value="TRNA-PSEUDOURIDINE SYNTHASE"/>
    <property type="match status" value="1"/>
</dbReference>